<sequence length="383" mass="42956">MESFFIKTEKQRKMIKKVNSLVPRFQEREYLLDEKGSFPYQNIQDLIDIGYTKLSLPTIYDGDNISAYDLVLYQENIAKGDGSTALSIGWHMSTLIAMRGERSWPKELYDYVCEKVQHGALINYVLSERGQGSPTRGARLQTVAKKAPAGWEITGRKSFATMAPALDYMIISALVEEGGEEREAFFLVPSKCEGVSIDEVWDSVALRGTASHDIVFHQVVIPENFLVDQTSVPETVKRSTGGLLHVPACYLGIAQAAYEYALDFALHYTPGNRKQPIFHATHIKERIGRIQLLLAQSRHLLYSVAEKFDGLDDKEVLYPHLAAAKYTVTNHALDIVDLAMRVTGARSLSEKNPLQRYYTNVRAGLHNPPADDEILNMLAMSVV</sequence>
<evidence type="ECO:0000313" key="10">
    <source>
        <dbReference type="EMBL" id="TXL64923.1"/>
    </source>
</evidence>
<dbReference type="InterPro" id="IPR036250">
    <property type="entry name" value="AcylCo_DH-like_C"/>
</dbReference>
<organism evidence="10 11">
    <name type="scientific">Cerasibacillus terrae</name>
    <dbReference type="NCBI Taxonomy" id="2498845"/>
    <lineage>
        <taxon>Bacteria</taxon>
        <taxon>Bacillati</taxon>
        <taxon>Bacillota</taxon>
        <taxon>Bacilli</taxon>
        <taxon>Bacillales</taxon>
        <taxon>Bacillaceae</taxon>
        <taxon>Cerasibacillus</taxon>
    </lineage>
</organism>
<feature type="domain" description="Acyl-CoA dehydrogenase/oxidase C-terminal" evidence="7">
    <location>
        <begin position="248"/>
        <end position="363"/>
    </location>
</feature>
<evidence type="ECO:0000256" key="4">
    <source>
        <dbReference type="ARBA" id="ARBA00022827"/>
    </source>
</evidence>
<dbReference type="GO" id="GO:0050660">
    <property type="term" value="F:flavin adenine dinucleotide binding"/>
    <property type="evidence" value="ECO:0007669"/>
    <property type="project" value="InterPro"/>
</dbReference>
<dbReference type="PIRSF" id="PIRSF016578">
    <property type="entry name" value="HsaA"/>
    <property type="match status" value="1"/>
</dbReference>
<dbReference type="InterPro" id="IPR009100">
    <property type="entry name" value="AcylCoA_DH/oxidase_NM_dom_sf"/>
</dbReference>
<dbReference type="AlphaFoldDB" id="A0A5C8NUR8"/>
<dbReference type="EMBL" id="VDUW01000004">
    <property type="protein sequence ID" value="TXL64923.1"/>
    <property type="molecule type" value="Genomic_DNA"/>
</dbReference>
<dbReference type="SUPFAM" id="SSF47203">
    <property type="entry name" value="Acyl-CoA dehydrogenase C-terminal domain-like"/>
    <property type="match status" value="1"/>
</dbReference>
<dbReference type="RefSeq" id="WP_147666583.1">
    <property type="nucleotide sequence ID" value="NZ_VDUW01000004.1"/>
</dbReference>
<accession>A0A5C8NUR8</accession>
<dbReference type="Pfam" id="PF00441">
    <property type="entry name" value="Acyl-CoA_dh_1"/>
    <property type="match status" value="1"/>
</dbReference>
<evidence type="ECO:0000256" key="1">
    <source>
        <dbReference type="ARBA" id="ARBA00001974"/>
    </source>
</evidence>
<feature type="domain" description="Acyl-CoA dehydrogenase/oxidase N-terminal" evidence="9">
    <location>
        <begin position="9"/>
        <end position="95"/>
    </location>
</feature>
<gene>
    <name evidence="10" type="ORF">FHP05_07160</name>
</gene>
<evidence type="ECO:0000256" key="6">
    <source>
        <dbReference type="RuleBase" id="RU362125"/>
    </source>
</evidence>
<evidence type="ECO:0000256" key="2">
    <source>
        <dbReference type="ARBA" id="ARBA00009347"/>
    </source>
</evidence>
<evidence type="ECO:0000259" key="9">
    <source>
        <dbReference type="Pfam" id="PF02771"/>
    </source>
</evidence>
<reference evidence="10 11" key="1">
    <citation type="submission" date="2019-06" db="EMBL/GenBank/DDBJ databases">
        <title>Cerasibacillus sp. nov., isolated from maize field.</title>
        <authorList>
            <person name="Lin S.-Y."/>
            <person name="Tsai C.-F."/>
            <person name="Young C.-C."/>
        </authorList>
    </citation>
    <scope>NUCLEOTIDE SEQUENCE [LARGE SCALE GENOMIC DNA]</scope>
    <source>
        <strain evidence="10 11">CC-CFT480</strain>
    </source>
</reference>
<dbReference type="CDD" id="cd00567">
    <property type="entry name" value="ACAD"/>
    <property type="match status" value="1"/>
</dbReference>
<dbReference type="PANTHER" id="PTHR43884:SF25">
    <property type="entry name" value="ACYL-COA DEHYDROGENASE YDBM-RELATED"/>
    <property type="match status" value="1"/>
</dbReference>
<dbReference type="InterPro" id="IPR013786">
    <property type="entry name" value="AcylCoA_DH/ox_N"/>
</dbReference>
<dbReference type="InterPro" id="IPR006091">
    <property type="entry name" value="Acyl-CoA_Oxase/DH_mid-dom"/>
</dbReference>
<keyword evidence="5 6" id="KW-0560">Oxidoreductase</keyword>
<feature type="domain" description="Acyl-CoA oxidase/dehydrogenase middle" evidence="8">
    <location>
        <begin position="125"/>
        <end position="219"/>
    </location>
</feature>
<dbReference type="InterPro" id="IPR009075">
    <property type="entry name" value="AcylCo_DH/oxidase_C"/>
</dbReference>
<keyword evidence="3 6" id="KW-0285">Flavoprotein</keyword>
<evidence type="ECO:0000259" key="7">
    <source>
        <dbReference type="Pfam" id="PF00441"/>
    </source>
</evidence>
<dbReference type="Gene3D" id="1.20.140.10">
    <property type="entry name" value="Butyryl-CoA Dehydrogenase, subunit A, domain 3"/>
    <property type="match status" value="1"/>
</dbReference>
<evidence type="ECO:0000256" key="5">
    <source>
        <dbReference type="ARBA" id="ARBA00023002"/>
    </source>
</evidence>
<name>A0A5C8NUR8_9BACI</name>
<dbReference type="Pfam" id="PF02771">
    <property type="entry name" value="Acyl-CoA_dh_N"/>
    <property type="match status" value="1"/>
</dbReference>
<dbReference type="SUPFAM" id="SSF56645">
    <property type="entry name" value="Acyl-CoA dehydrogenase NM domain-like"/>
    <property type="match status" value="1"/>
</dbReference>
<dbReference type="Gene3D" id="1.10.540.10">
    <property type="entry name" value="Acyl-CoA dehydrogenase/oxidase, N-terminal domain"/>
    <property type="match status" value="1"/>
</dbReference>
<evidence type="ECO:0000259" key="8">
    <source>
        <dbReference type="Pfam" id="PF02770"/>
    </source>
</evidence>
<comment type="similarity">
    <text evidence="2 6">Belongs to the acyl-CoA dehydrogenase family.</text>
</comment>
<comment type="cofactor">
    <cofactor evidence="1 6">
        <name>FAD</name>
        <dbReference type="ChEBI" id="CHEBI:57692"/>
    </cofactor>
</comment>
<protein>
    <submittedName>
        <fullName evidence="10">Acyl-CoA dehydrogenase</fullName>
    </submittedName>
</protein>
<dbReference type="InterPro" id="IPR037069">
    <property type="entry name" value="AcylCoA_DH/ox_N_sf"/>
</dbReference>
<keyword evidence="11" id="KW-1185">Reference proteome</keyword>
<proteinExistence type="inferred from homology"/>
<dbReference type="Gene3D" id="2.40.110.10">
    <property type="entry name" value="Butyryl-CoA Dehydrogenase, subunit A, domain 2"/>
    <property type="match status" value="1"/>
</dbReference>
<dbReference type="Proteomes" id="UP000321574">
    <property type="component" value="Unassembled WGS sequence"/>
</dbReference>
<dbReference type="PANTHER" id="PTHR43884">
    <property type="entry name" value="ACYL-COA DEHYDROGENASE"/>
    <property type="match status" value="1"/>
</dbReference>
<dbReference type="Pfam" id="PF02770">
    <property type="entry name" value="Acyl-CoA_dh_M"/>
    <property type="match status" value="1"/>
</dbReference>
<keyword evidence="4 6" id="KW-0274">FAD</keyword>
<dbReference type="InterPro" id="IPR046373">
    <property type="entry name" value="Acyl-CoA_Oxase/DH_mid-dom_sf"/>
</dbReference>
<evidence type="ECO:0000313" key="11">
    <source>
        <dbReference type="Proteomes" id="UP000321574"/>
    </source>
</evidence>
<dbReference type="GO" id="GO:0003995">
    <property type="term" value="F:acyl-CoA dehydrogenase activity"/>
    <property type="evidence" value="ECO:0007669"/>
    <property type="project" value="TreeGrafter"/>
</dbReference>
<dbReference type="OrthoDB" id="9785203at2"/>
<comment type="caution">
    <text evidence="10">The sequence shown here is derived from an EMBL/GenBank/DDBJ whole genome shotgun (WGS) entry which is preliminary data.</text>
</comment>
<evidence type="ECO:0000256" key="3">
    <source>
        <dbReference type="ARBA" id="ARBA00022630"/>
    </source>
</evidence>